<dbReference type="AlphaFoldDB" id="A0A545T3S6"/>
<evidence type="ECO:0000256" key="1">
    <source>
        <dbReference type="SAM" id="Phobius"/>
    </source>
</evidence>
<protein>
    <submittedName>
        <fullName evidence="2">Uncharacterized protein</fullName>
    </submittedName>
</protein>
<sequence length="376" mass="41577">MPPPLTTLLRQLPKPAYLCLGAILAMLATAAYVQHHMAREVADGHNRYGQALADMTAQQAVEATLSKDLVSLQVILSHVAQHSGVATATIHDVENRLLVQAGDSPGTAARRNFTATITLQDTVAGYVTVSTQINADPAGIWPPLSIAVALLLLFGGLAWQRNRRPSDLSLPVVTPARVVDEVVPLETEPPREYHSALLTLHSANLGELRQQLNGQALKQLLSQFEQQLNGVTALYNGELLHLDDRCLQLVFYSNNSRDESSFHAICAALLMLGLQGRSEQAVQLRLNAAVTAAQDSEETFYQRLTTGVQQRESLAYLARAPVDTLLVQQQLLEHSTLQQRLQFLPLEDNRQFQRVREIDEPYLSLLEKQRRQLLAL</sequence>
<keyword evidence="1" id="KW-0812">Transmembrane</keyword>
<comment type="caution">
    <text evidence="2">The sequence shown here is derived from an EMBL/GenBank/DDBJ whole genome shotgun (WGS) entry which is preliminary data.</text>
</comment>
<dbReference type="EMBL" id="VHSG01000020">
    <property type="protein sequence ID" value="TQV71845.1"/>
    <property type="molecule type" value="Genomic_DNA"/>
</dbReference>
<dbReference type="RefSeq" id="WP_142928621.1">
    <property type="nucleotide sequence ID" value="NZ_ML660099.1"/>
</dbReference>
<dbReference type="Proteomes" id="UP000319732">
    <property type="component" value="Unassembled WGS sequence"/>
</dbReference>
<evidence type="ECO:0000313" key="2">
    <source>
        <dbReference type="EMBL" id="TQV71845.1"/>
    </source>
</evidence>
<accession>A0A545T3S6</accession>
<proteinExistence type="predicted"/>
<dbReference type="OrthoDB" id="5706213at2"/>
<feature type="transmembrane region" description="Helical" evidence="1">
    <location>
        <begin position="15"/>
        <end position="33"/>
    </location>
</feature>
<feature type="transmembrane region" description="Helical" evidence="1">
    <location>
        <begin position="140"/>
        <end position="159"/>
    </location>
</feature>
<keyword evidence="1" id="KW-1133">Transmembrane helix</keyword>
<name>A0A545T3S6_9GAMM</name>
<organism evidence="2 3">
    <name type="scientific">Exilibacterium tricleocarpae</name>
    <dbReference type="NCBI Taxonomy" id="2591008"/>
    <lineage>
        <taxon>Bacteria</taxon>
        <taxon>Pseudomonadati</taxon>
        <taxon>Pseudomonadota</taxon>
        <taxon>Gammaproteobacteria</taxon>
        <taxon>Cellvibrionales</taxon>
        <taxon>Cellvibrionaceae</taxon>
        <taxon>Exilibacterium</taxon>
    </lineage>
</organism>
<gene>
    <name evidence="2" type="ORF">FKG94_19580</name>
</gene>
<keyword evidence="3" id="KW-1185">Reference proteome</keyword>
<evidence type="ECO:0000313" key="3">
    <source>
        <dbReference type="Proteomes" id="UP000319732"/>
    </source>
</evidence>
<reference evidence="2 3" key="1">
    <citation type="submission" date="2019-06" db="EMBL/GenBank/DDBJ databases">
        <title>Whole genome sequence for Cellvibrionaceae sp. R142.</title>
        <authorList>
            <person name="Wang G."/>
        </authorList>
    </citation>
    <scope>NUCLEOTIDE SEQUENCE [LARGE SCALE GENOMIC DNA]</scope>
    <source>
        <strain evidence="2 3">R142</strain>
    </source>
</reference>
<keyword evidence="1" id="KW-0472">Membrane</keyword>